<proteinExistence type="predicted"/>
<protein>
    <submittedName>
        <fullName evidence="1">Uncharacterized protein</fullName>
    </submittedName>
</protein>
<reference evidence="1 2" key="1">
    <citation type="submission" date="2018-03" db="EMBL/GenBank/DDBJ databases">
        <title>Genomic Encyclopedia of Archaeal and Bacterial Type Strains, Phase II (KMG-II): from individual species to whole genera.</title>
        <authorList>
            <person name="Goeker M."/>
        </authorList>
    </citation>
    <scope>NUCLEOTIDE SEQUENCE [LARGE SCALE GENOMIC DNA]</scope>
    <source>
        <strain evidence="1 2">DSM 100673</strain>
    </source>
</reference>
<dbReference type="Proteomes" id="UP000240418">
    <property type="component" value="Unassembled WGS sequence"/>
</dbReference>
<keyword evidence="2" id="KW-1185">Reference proteome</keyword>
<dbReference type="OrthoDB" id="9816009at2"/>
<accession>A0A2P8FD10</accession>
<comment type="caution">
    <text evidence="1">The sequence shown here is derived from an EMBL/GenBank/DDBJ whole genome shotgun (WGS) entry which is preliminary data.</text>
</comment>
<name>A0A2P8FD10_9RHOB</name>
<evidence type="ECO:0000313" key="1">
    <source>
        <dbReference type="EMBL" id="PSL19592.1"/>
    </source>
</evidence>
<organism evidence="1 2">
    <name type="scientific">Shimia abyssi</name>
    <dbReference type="NCBI Taxonomy" id="1662395"/>
    <lineage>
        <taxon>Bacteria</taxon>
        <taxon>Pseudomonadati</taxon>
        <taxon>Pseudomonadota</taxon>
        <taxon>Alphaproteobacteria</taxon>
        <taxon>Rhodobacterales</taxon>
        <taxon>Roseobacteraceae</taxon>
    </lineage>
</organism>
<dbReference type="RefSeq" id="WP_133169941.1">
    <property type="nucleotide sequence ID" value="NZ_PYGJ01000005.1"/>
</dbReference>
<evidence type="ECO:0000313" key="2">
    <source>
        <dbReference type="Proteomes" id="UP000240418"/>
    </source>
</evidence>
<sequence length="147" mass="16079">MNKVLISGICAAFLMGAEPVVAREAEDQTPSGKFLTATEVRPILDATKGNWVAVREYGGQDLVYFTHLLSWRCGLFDVHFSINGGEMQRFDIPECPPDIAQPNAIPDDATIYLSFELGSVQSIEVELLYDDLGADAATFERAAILLP</sequence>
<gene>
    <name evidence="1" type="ORF">CLV88_10514</name>
</gene>
<dbReference type="EMBL" id="PYGJ01000005">
    <property type="protein sequence ID" value="PSL19592.1"/>
    <property type="molecule type" value="Genomic_DNA"/>
</dbReference>
<dbReference type="AlphaFoldDB" id="A0A2P8FD10"/>